<organism evidence="3 4">
    <name type="scientific">Albibacterium profundi</name>
    <dbReference type="NCBI Taxonomy" id="3134906"/>
    <lineage>
        <taxon>Bacteria</taxon>
        <taxon>Pseudomonadati</taxon>
        <taxon>Bacteroidota</taxon>
        <taxon>Sphingobacteriia</taxon>
        <taxon>Sphingobacteriales</taxon>
        <taxon>Sphingobacteriaceae</taxon>
        <taxon>Albibacterium</taxon>
    </lineage>
</organism>
<accession>A0ABV5CBE7</accession>
<keyword evidence="3" id="KW-0449">Lipoprotein</keyword>
<comment type="caution">
    <text evidence="3">The sequence shown here is derived from an EMBL/GenBank/DDBJ whole genome shotgun (WGS) entry which is preliminary data.</text>
</comment>
<dbReference type="RefSeq" id="WP_375556292.1">
    <property type="nucleotide sequence ID" value="NZ_JBBVGT010000002.1"/>
</dbReference>
<dbReference type="Proteomes" id="UP001580928">
    <property type="component" value="Unassembled WGS sequence"/>
</dbReference>
<feature type="chain" id="PRO_5045375932" evidence="1">
    <location>
        <begin position="25"/>
        <end position="289"/>
    </location>
</feature>
<gene>
    <name evidence="3" type="ORF">WKR92_02670</name>
</gene>
<dbReference type="Gene3D" id="3.40.50.11550">
    <property type="match status" value="2"/>
</dbReference>
<dbReference type="SUPFAM" id="SSF159501">
    <property type="entry name" value="EreA/ChaN-like"/>
    <property type="match status" value="1"/>
</dbReference>
<evidence type="ECO:0000259" key="2">
    <source>
        <dbReference type="Pfam" id="PF04187"/>
    </source>
</evidence>
<feature type="domain" description="Haem-binding uptake Tiki superfamily ChaN" evidence="2">
    <location>
        <begin position="44"/>
        <end position="242"/>
    </location>
</feature>
<dbReference type="Pfam" id="PF04187">
    <property type="entry name" value="Cofac_haem_bdg"/>
    <property type="match status" value="1"/>
</dbReference>
<feature type="signal peptide" evidence="1">
    <location>
        <begin position="1"/>
        <end position="24"/>
    </location>
</feature>
<keyword evidence="4" id="KW-1185">Reference proteome</keyword>
<proteinExistence type="predicted"/>
<sequence>MTNKSVCFTFLVFVLLSYSGHVFAQRAYLIFTGDGQQVDFDQVIRKTNDKSHVFFGELHNNPISHWLQLELTHALFDDHGERLVIGTEMFEADNQLLIDEYFADQISQKNFEEETRLWKNYKTDYKPILEFAKKNKLKLIATNVPRRYANMVYHKGLAVLSEFTDEAKSYMAPLPIEIDTTQVSYQEITQMVEGHQGKNMMEAQAIKDATMAHFILENSTRKTIFLHLNGSYHSDRKEGVVNFLSRDIPLRKILTITTVSQDNIDQLDEKNHQLADFIIVVDSSMTKTH</sequence>
<reference evidence="3 4" key="1">
    <citation type="submission" date="2024-04" db="EMBL/GenBank/DDBJ databases">
        <title>Albibacterium profundi sp. nov., isolated from sediment of the Challenger Deep of Mariana Trench.</title>
        <authorList>
            <person name="Wang Y."/>
        </authorList>
    </citation>
    <scope>NUCLEOTIDE SEQUENCE [LARGE SCALE GENOMIC DNA]</scope>
    <source>
        <strain evidence="3 4">RHL897</strain>
    </source>
</reference>
<name>A0ABV5CBE7_9SPHI</name>
<dbReference type="InterPro" id="IPR007314">
    <property type="entry name" value="Cofac_haem-bd_dom"/>
</dbReference>
<dbReference type="EMBL" id="JBBVGT010000002">
    <property type="protein sequence ID" value="MFB5944730.1"/>
    <property type="molecule type" value="Genomic_DNA"/>
</dbReference>
<evidence type="ECO:0000313" key="4">
    <source>
        <dbReference type="Proteomes" id="UP001580928"/>
    </source>
</evidence>
<protein>
    <submittedName>
        <fullName evidence="3">ChaN family lipoprotein</fullName>
    </submittedName>
</protein>
<keyword evidence="1" id="KW-0732">Signal</keyword>
<dbReference type="CDD" id="cd14727">
    <property type="entry name" value="ChanN-like"/>
    <property type="match status" value="1"/>
</dbReference>
<evidence type="ECO:0000313" key="3">
    <source>
        <dbReference type="EMBL" id="MFB5944730.1"/>
    </source>
</evidence>
<evidence type="ECO:0000256" key="1">
    <source>
        <dbReference type="SAM" id="SignalP"/>
    </source>
</evidence>